<dbReference type="Proteomes" id="UP001476807">
    <property type="component" value="Unassembled WGS sequence"/>
</dbReference>
<comment type="caution">
    <text evidence="2">The sequence shown here is derived from an EMBL/GenBank/DDBJ whole genome shotgun (WGS) entry which is preliminary data.</text>
</comment>
<dbReference type="SUPFAM" id="SSF54909">
    <property type="entry name" value="Dimeric alpha+beta barrel"/>
    <property type="match status" value="1"/>
</dbReference>
<dbReference type="InterPro" id="IPR007138">
    <property type="entry name" value="ABM_dom"/>
</dbReference>
<feature type="domain" description="ABM" evidence="1">
    <location>
        <begin position="9"/>
        <end position="97"/>
    </location>
</feature>
<gene>
    <name evidence="2" type="ORF">ABS362_01955</name>
</gene>
<protein>
    <submittedName>
        <fullName evidence="2">Antibiotic biosynthesis monooxygenase family protein</fullName>
    </submittedName>
</protein>
<dbReference type="Gene3D" id="3.30.70.100">
    <property type="match status" value="1"/>
</dbReference>
<evidence type="ECO:0000313" key="2">
    <source>
        <dbReference type="EMBL" id="MER2996290.1"/>
    </source>
</evidence>
<dbReference type="PROSITE" id="PS51725">
    <property type="entry name" value="ABM"/>
    <property type="match status" value="1"/>
</dbReference>
<keyword evidence="2" id="KW-0560">Oxidoreductase</keyword>
<proteinExistence type="predicted"/>
<keyword evidence="2" id="KW-0503">Monooxygenase</keyword>
<dbReference type="RefSeq" id="WP_350410526.1">
    <property type="nucleotide sequence ID" value="NZ_JBEOKT010000002.1"/>
</dbReference>
<dbReference type="Pfam" id="PF03992">
    <property type="entry name" value="ABM"/>
    <property type="match status" value="1"/>
</dbReference>
<dbReference type="GO" id="GO:0004497">
    <property type="term" value="F:monooxygenase activity"/>
    <property type="evidence" value="ECO:0007669"/>
    <property type="project" value="UniProtKB-KW"/>
</dbReference>
<sequence>MQNSVITKYGLHGKLTAQSGKGDELAEILLQAADLLKSAKGCHLYVISKDQQTAENVWVYEVWDSKEDHDNSLQVAGVRELIGKAMPILAGQPEKGMEFTVLGGTGLN</sequence>
<dbReference type="EMBL" id="JBEOKT010000002">
    <property type="protein sequence ID" value="MER2996290.1"/>
    <property type="molecule type" value="Genomic_DNA"/>
</dbReference>
<dbReference type="InterPro" id="IPR011008">
    <property type="entry name" value="Dimeric_a/b-barrel"/>
</dbReference>
<organism evidence="2 3">
    <name type="scientific">Pontibacter populi</name>
    <dbReference type="NCBI Taxonomy" id="890055"/>
    <lineage>
        <taxon>Bacteria</taxon>
        <taxon>Pseudomonadati</taxon>
        <taxon>Bacteroidota</taxon>
        <taxon>Cytophagia</taxon>
        <taxon>Cytophagales</taxon>
        <taxon>Hymenobacteraceae</taxon>
        <taxon>Pontibacter</taxon>
    </lineage>
</organism>
<reference evidence="2 3" key="1">
    <citation type="submission" date="2024-06" db="EMBL/GenBank/DDBJ databases">
        <title>Pontibacter populi HYL7-15.</title>
        <authorList>
            <person name="Kim M.K."/>
        </authorList>
    </citation>
    <scope>NUCLEOTIDE SEQUENCE [LARGE SCALE GENOMIC DNA]</scope>
    <source>
        <strain evidence="2 3">HYL7-15</strain>
    </source>
</reference>
<evidence type="ECO:0000259" key="1">
    <source>
        <dbReference type="PROSITE" id="PS51725"/>
    </source>
</evidence>
<name>A0ABV1RPL1_9BACT</name>
<keyword evidence="3" id="KW-1185">Reference proteome</keyword>
<accession>A0ABV1RPL1</accession>
<evidence type="ECO:0000313" key="3">
    <source>
        <dbReference type="Proteomes" id="UP001476807"/>
    </source>
</evidence>